<evidence type="ECO:0000256" key="1">
    <source>
        <dbReference type="SAM" id="Coils"/>
    </source>
</evidence>
<gene>
    <name evidence="4" type="ORF">EK386_11590</name>
</gene>
<dbReference type="InterPro" id="IPR013655">
    <property type="entry name" value="PAS_fold_3"/>
</dbReference>
<dbReference type="SUPFAM" id="SSF55073">
    <property type="entry name" value="Nucleotide cyclase"/>
    <property type="match status" value="1"/>
</dbReference>
<dbReference type="InterPro" id="IPR043128">
    <property type="entry name" value="Rev_trsase/Diguanyl_cyclase"/>
</dbReference>
<dbReference type="Proteomes" id="UP000287910">
    <property type="component" value="Unassembled WGS sequence"/>
</dbReference>
<dbReference type="NCBIfam" id="TIGR00254">
    <property type="entry name" value="GGDEF"/>
    <property type="match status" value="1"/>
</dbReference>
<evidence type="ECO:0000259" key="3">
    <source>
        <dbReference type="PROSITE" id="PS50887"/>
    </source>
</evidence>
<keyword evidence="1" id="KW-0175">Coiled coil</keyword>
<dbReference type="CDD" id="cd01949">
    <property type="entry name" value="GGDEF"/>
    <property type="match status" value="1"/>
</dbReference>
<organism evidence="4 5">
    <name type="scientific">Lysinibacillus antri</name>
    <dbReference type="NCBI Taxonomy" id="2498145"/>
    <lineage>
        <taxon>Bacteria</taxon>
        <taxon>Bacillati</taxon>
        <taxon>Bacillota</taxon>
        <taxon>Bacilli</taxon>
        <taxon>Bacillales</taxon>
        <taxon>Bacillaceae</taxon>
        <taxon>Lysinibacillus</taxon>
    </lineage>
</organism>
<accession>A0A432LAV9</accession>
<evidence type="ECO:0000313" key="5">
    <source>
        <dbReference type="Proteomes" id="UP000287910"/>
    </source>
</evidence>
<dbReference type="PANTHER" id="PTHR45138">
    <property type="entry name" value="REGULATORY COMPONENTS OF SENSORY TRANSDUCTION SYSTEM"/>
    <property type="match status" value="1"/>
</dbReference>
<dbReference type="Pfam" id="PF00990">
    <property type="entry name" value="GGDEF"/>
    <property type="match status" value="1"/>
</dbReference>
<dbReference type="PANTHER" id="PTHR45138:SF9">
    <property type="entry name" value="DIGUANYLATE CYCLASE DGCM-RELATED"/>
    <property type="match status" value="1"/>
</dbReference>
<dbReference type="SMART" id="SM00091">
    <property type="entry name" value="PAS"/>
    <property type="match status" value="2"/>
</dbReference>
<dbReference type="InterPro" id="IPR035965">
    <property type="entry name" value="PAS-like_dom_sf"/>
</dbReference>
<dbReference type="InterPro" id="IPR000014">
    <property type="entry name" value="PAS"/>
</dbReference>
<proteinExistence type="predicted"/>
<dbReference type="AlphaFoldDB" id="A0A432LAV9"/>
<feature type="coiled-coil region" evidence="1">
    <location>
        <begin position="234"/>
        <end position="268"/>
    </location>
</feature>
<dbReference type="InterPro" id="IPR029787">
    <property type="entry name" value="Nucleotide_cyclase"/>
</dbReference>
<dbReference type="InterPro" id="IPR000160">
    <property type="entry name" value="GGDEF_dom"/>
</dbReference>
<evidence type="ECO:0000313" key="4">
    <source>
        <dbReference type="EMBL" id="RUL51749.1"/>
    </source>
</evidence>
<dbReference type="SUPFAM" id="SSF55785">
    <property type="entry name" value="PYP-like sensor domain (PAS domain)"/>
    <property type="match status" value="1"/>
</dbReference>
<dbReference type="Gene3D" id="3.30.450.20">
    <property type="entry name" value="PAS domain"/>
    <property type="match status" value="2"/>
</dbReference>
<dbReference type="PROSITE" id="PS50112">
    <property type="entry name" value="PAS"/>
    <property type="match status" value="1"/>
</dbReference>
<feature type="domain" description="GGDEF" evidence="3">
    <location>
        <begin position="296"/>
        <end position="425"/>
    </location>
</feature>
<dbReference type="InterPro" id="IPR050469">
    <property type="entry name" value="Diguanylate_Cyclase"/>
</dbReference>
<dbReference type="CDD" id="cd00130">
    <property type="entry name" value="PAS"/>
    <property type="match status" value="1"/>
</dbReference>
<dbReference type="FunFam" id="3.30.70.270:FF:000001">
    <property type="entry name" value="Diguanylate cyclase domain protein"/>
    <property type="match status" value="1"/>
</dbReference>
<dbReference type="GO" id="GO:0052621">
    <property type="term" value="F:diguanylate cyclase activity"/>
    <property type="evidence" value="ECO:0007669"/>
    <property type="project" value="TreeGrafter"/>
</dbReference>
<dbReference type="Pfam" id="PF13426">
    <property type="entry name" value="PAS_9"/>
    <property type="match status" value="1"/>
</dbReference>
<dbReference type="Pfam" id="PF08447">
    <property type="entry name" value="PAS_3"/>
    <property type="match status" value="1"/>
</dbReference>
<dbReference type="Gene3D" id="3.30.70.270">
    <property type="match status" value="1"/>
</dbReference>
<keyword evidence="5" id="KW-1185">Reference proteome</keyword>
<dbReference type="SMART" id="SM00267">
    <property type="entry name" value="GGDEF"/>
    <property type="match status" value="1"/>
</dbReference>
<dbReference type="PROSITE" id="PS50887">
    <property type="entry name" value="GGDEF"/>
    <property type="match status" value="1"/>
</dbReference>
<name>A0A432LAV9_9BACI</name>
<dbReference type="NCBIfam" id="TIGR00229">
    <property type="entry name" value="sensory_box"/>
    <property type="match status" value="1"/>
</dbReference>
<evidence type="ECO:0000259" key="2">
    <source>
        <dbReference type="PROSITE" id="PS50112"/>
    </source>
</evidence>
<protein>
    <submittedName>
        <fullName evidence="4">Sensor domain-containing diguanylate cyclase</fullName>
    </submittedName>
</protein>
<comment type="caution">
    <text evidence="4">The sequence shown here is derived from an EMBL/GenBank/DDBJ whole genome shotgun (WGS) entry which is preliminary data.</text>
</comment>
<dbReference type="EMBL" id="RYYR01000014">
    <property type="protein sequence ID" value="RUL51749.1"/>
    <property type="molecule type" value="Genomic_DNA"/>
</dbReference>
<sequence length="425" mass="49631">MDMQFYKQFYKNSPTAYTCQQAIFDGNGTPIDYIILDYNESYEKMMGINGEKIKDKRYYDIFPNGWENQREWNNFVIDAVINKKSTQFDINRYTIQKWIRIINFPIDGDIFGCIYFDVTKEYMLDKEVEGFLKVNIDMLSVSSTDGYFVRVNQAFERILGYKVEELEGNRFTDLVHPEDLPRTIEAMKDLVNQKYVSSFVNRVLRKDGTYRYLEWHSQPNGNYIYSSARDITERRKLEQELFEKNQSLAKLTEELKEKNKLLKTLAITDDLTGLYNRHYLDMKIGDEINHADRVNQPLSMIIIDMDFFKEVNDTWGHPVGDDVLKQTAGILKGIVRKSDILVRLGGEEFIIILNNTTTEEAYLIAERIRKTIEQYKFPIAGFLTASLGVATKEKNEAFNSWYGRTDLALYKAKGKKRNCVVKSSS</sequence>
<feature type="domain" description="PAS" evidence="2">
    <location>
        <begin position="124"/>
        <end position="194"/>
    </location>
</feature>
<reference evidence="4 5" key="1">
    <citation type="submission" date="2018-12" db="EMBL/GenBank/DDBJ databases">
        <title>Lysinibacillus antri sp. nov., isolated from a cave soil.</title>
        <authorList>
            <person name="Narsing Rao M.P."/>
            <person name="Zhang H."/>
            <person name="Dong Z.-Y."/>
            <person name="Niu X.-K."/>
            <person name="Zhang K."/>
            <person name="Fang B.-Z."/>
            <person name="Kang Y.-Q."/>
            <person name="Xiao M."/>
            <person name="Li W.-J."/>
        </authorList>
    </citation>
    <scope>NUCLEOTIDE SEQUENCE [LARGE SCALE GENOMIC DNA]</scope>
    <source>
        <strain evidence="4 5">SYSU K30002</strain>
    </source>
</reference>